<evidence type="ECO:0000313" key="3">
    <source>
        <dbReference type="Proteomes" id="UP000069940"/>
    </source>
</evidence>
<keyword evidence="3" id="KW-1185">Reference proteome</keyword>
<protein>
    <recommendedName>
        <fullName evidence="4">Secreted protein</fullName>
    </recommendedName>
</protein>
<organism evidence="2 3">
    <name type="scientific">Aedes albopictus</name>
    <name type="common">Asian tiger mosquito</name>
    <name type="synonym">Stegomyia albopicta</name>
    <dbReference type="NCBI Taxonomy" id="7160"/>
    <lineage>
        <taxon>Eukaryota</taxon>
        <taxon>Metazoa</taxon>
        <taxon>Ecdysozoa</taxon>
        <taxon>Arthropoda</taxon>
        <taxon>Hexapoda</taxon>
        <taxon>Insecta</taxon>
        <taxon>Pterygota</taxon>
        <taxon>Neoptera</taxon>
        <taxon>Endopterygota</taxon>
        <taxon>Diptera</taxon>
        <taxon>Nematocera</taxon>
        <taxon>Culicoidea</taxon>
        <taxon>Culicidae</taxon>
        <taxon>Culicinae</taxon>
        <taxon>Aedini</taxon>
        <taxon>Aedes</taxon>
        <taxon>Stegomyia</taxon>
    </lineage>
</organism>
<reference evidence="2" key="2">
    <citation type="submission" date="2025-05" db="UniProtKB">
        <authorList>
            <consortium name="EnsemblMetazoa"/>
        </authorList>
    </citation>
    <scope>IDENTIFICATION</scope>
    <source>
        <strain evidence="2">Foshan</strain>
    </source>
</reference>
<dbReference type="RefSeq" id="XP_062710973.1">
    <property type="nucleotide sequence ID" value="XM_062854989.1"/>
</dbReference>
<feature type="region of interest" description="Disordered" evidence="1">
    <location>
        <begin position="62"/>
        <end position="83"/>
    </location>
</feature>
<dbReference type="GeneID" id="134289007"/>
<feature type="compositionally biased region" description="Basic and acidic residues" evidence="1">
    <location>
        <begin position="62"/>
        <end position="72"/>
    </location>
</feature>
<accession>A0ABM1XIK1</accession>
<dbReference type="Proteomes" id="UP000069940">
    <property type="component" value="Unassembled WGS sequence"/>
</dbReference>
<reference evidence="3" key="1">
    <citation type="journal article" date="2015" name="Proc. Natl. Acad. Sci. U.S.A.">
        <title>Genome sequence of the Asian Tiger mosquito, Aedes albopictus, reveals insights into its biology, genetics, and evolution.</title>
        <authorList>
            <person name="Chen X.G."/>
            <person name="Jiang X."/>
            <person name="Gu J."/>
            <person name="Xu M."/>
            <person name="Wu Y."/>
            <person name="Deng Y."/>
            <person name="Zhang C."/>
            <person name="Bonizzoni M."/>
            <person name="Dermauw W."/>
            <person name="Vontas J."/>
            <person name="Armbruster P."/>
            <person name="Huang X."/>
            <person name="Yang Y."/>
            <person name="Zhang H."/>
            <person name="He W."/>
            <person name="Peng H."/>
            <person name="Liu Y."/>
            <person name="Wu K."/>
            <person name="Chen J."/>
            <person name="Lirakis M."/>
            <person name="Topalis P."/>
            <person name="Van Leeuwen T."/>
            <person name="Hall A.B."/>
            <person name="Jiang X."/>
            <person name="Thorpe C."/>
            <person name="Mueller R.L."/>
            <person name="Sun C."/>
            <person name="Waterhouse R.M."/>
            <person name="Yan G."/>
            <person name="Tu Z.J."/>
            <person name="Fang X."/>
            <person name="James A.A."/>
        </authorList>
    </citation>
    <scope>NUCLEOTIDE SEQUENCE [LARGE SCALE GENOMIC DNA]</scope>
    <source>
        <strain evidence="3">Foshan</strain>
    </source>
</reference>
<evidence type="ECO:0008006" key="4">
    <source>
        <dbReference type="Google" id="ProtNLM"/>
    </source>
</evidence>
<evidence type="ECO:0000313" key="2">
    <source>
        <dbReference type="EnsemblMetazoa" id="AALFPA23_000002.P3"/>
    </source>
</evidence>
<proteinExistence type="predicted"/>
<sequence length="160" mass="18466">MLFQWTDTVPSLHRIIPNCAEIGTIQYHLQLCGARLNRSATRAAFPSVDSPQYNSHSVAIDRTSEHRSKLDDQGNIPQTLDESRTDCRLPAKVQLNRKAFQEKTFHSRLAVRDGHSGRSKYRLVRHRTRQKDTRSRLRTGGEHLWTRSRWPNPAAKEVRG</sequence>
<dbReference type="EnsemblMetazoa" id="AALFPA23_000002.R3">
    <property type="protein sequence ID" value="AALFPA23_000002.P3"/>
    <property type="gene ID" value="AALFPA23_000002"/>
</dbReference>
<evidence type="ECO:0000256" key="1">
    <source>
        <dbReference type="SAM" id="MobiDB-lite"/>
    </source>
</evidence>
<name>A0ABM1XIK1_AEDAL</name>